<dbReference type="Proteomes" id="UP000323144">
    <property type="component" value="Chromosome"/>
</dbReference>
<dbReference type="KEGG" id="schi:SCHIN_v1c03680"/>
<reference evidence="1 2" key="1">
    <citation type="submission" date="2019-08" db="EMBL/GenBank/DDBJ databases">
        <title>Complete genome sequence of Spiroplasma chinense CCH (DSM 19755).</title>
        <authorList>
            <person name="Shen H.-Y."/>
            <person name="Lin Y.-C."/>
            <person name="Chou L."/>
            <person name="Kuo C.-H."/>
        </authorList>
    </citation>
    <scope>NUCLEOTIDE SEQUENCE [LARGE SCALE GENOMIC DNA]</scope>
    <source>
        <strain evidence="1 2">CCH</strain>
    </source>
</reference>
<proteinExistence type="predicted"/>
<evidence type="ECO:0000313" key="2">
    <source>
        <dbReference type="Proteomes" id="UP000323144"/>
    </source>
</evidence>
<keyword evidence="2" id="KW-1185">Reference proteome</keyword>
<sequence length="117" mass="13236">MNFILTITLAFVACICALALLIYLSLAKKINIKFKRDKLINDPKAFTYPNILKGLGGIQNVEKLEDKQIKVLSSSLVDEKYLTKIGVKAKVEKDIVTLSVKGFNLNNFYKRLDKDLK</sequence>
<name>A0A5B9Y441_9MOLU</name>
<dbReference type="RefSeq" id="WP_166507957.1">
    <property type="nucleotide sequence ID" value="NZ_CP043026.1"/>
</dbReference>
<dbReference type="AlphaFoldDB" id="A0A5B9Y441"/>
<evidence type="ECO:0008006" key="3">
    <source>
        <dbReference type="Google" id="ProtNLM"/>
    </source>
</evidence>
<protein>
    <recommendedName>
        <fullName evidence="3">PTS EIIB type-1 domain-containing protein</fullName>
    </recommendedName>
</protein>
<gene>
    <name evidence="1" type="ORF">SCHIN_v1c03680</name>
</gene>
<organism evidence="1 2">
    <name type="scientific">Spiroplasma chinense</name>
    <dbReference type="NCBI Taxonomy" id="216932"/>
    <lineage>
        <taxon>Bacteria</taxon>
        <taxon>Bacillati</taxon>
        <taxon>Mycoplasmatota</taxon>
        <taxon>Mollicutes</taxon>
        <taxon>Entomoplasmatales</taxon>
        <taxon>Spiroplasmataceae</taxon>
        <taxon>Spiroplasma</taxon>
    </lineage>
</organism>
<accession>A0A5B9Y441</accession>
<evidence type="ECO:0000313" key="1">
    <source>
        <dbReference type="EMBL" id="QEH61565.1"/>
    </source>
</evidence>
<dbReference type="EMBL" id="CP043026">
    <property type="protein sequence ID" value="QEH61565.1"/>
    <property type="molecule type" value="Genomic_DNA"/>
</dbReference>